<dbReference type="NCBIfam" id="NF009897">
    <property type="entry name" value="PRK13357.1"/>
    <property type="match status" value="1"/>
</dbReference>
<comment type="catalytic activity">
    <reaction evidence="11">
        <text>L-valine + 2-oxoglutarate = 3-methyl-2-oxobutanoate + L-glutamate</text>
        <dbReference type="Rhea" id="RHEA:24813"/>
        <dbReference type="ChEBI" id="CHEBI:11851"/>
        <dbReference type="ChEBI" id="CHEBI:16810"/>
        <dbReference type="ChEBI" id="CHEBI:29985"/>
        <dbReference type="ChEBI" id="CHEBI:57762"/>
        <dbReference type="EC" id="2.6.1.42"/>
    </reaction>
</comment>
<keyword evidence="7 11" id="KW-0100">Branched-chain amino acid biosynthesis</keyword>
<dbReference type="GO" id="GO:0009098">
    <property type="term" value="P:L-leucine biosynthetic process"/>
    <property type="evidence" value="ECO:0007669"/>
    <property type="project" value="TreeGrafter"/>
</dbReference>
<evidence type="ECO:0000313" key="12">
    <source>
        <dbReference type="EMBL" id="KZO95114.1"/>
    </source>
</evidence>
<dbReference type="GO" id="GO:0009099">
    <property type="term" value="P:L-valine biosynthetic process"/>
    <property type="evidence" value="ECO:0007669"/>
    <property type="project" value="TreeGrafter"/>
</dbReference>
<dbReference type="PANTHER" id="PTHR11825:SF44">
    <property type="entry name" value="BRANCHED-CHAIN-AMINO-ACID AMINOTRANSFERASE"/>
    <property type="match status" value="1"/>
</dbReference>
<dbReference type="NCBIfam" id="TIGR01123">
    <property type="entry name" value="ilvE_II"/>
    <property type="match status" value="1"/>
</dbReference>
<keyword evidence="3 11" id="KW-0032">Aminotransferase</keyword>
<keyword evidence="6 10" id="KW-0663">Pyridoxal phosphate</keyword>
<dbReference type="FunFam" id="3.20.10.10:FF:000004">
    <property type="entry name" value="Branched-chain-amino-acid aminotransferase"/>
    <property type="match status" value="1"/>
</dbReference>
<evidence type="ECO:0000256" key="3">
    <source>
        <dbReference type="ARBA" id="ARBA00022576"/>
    </source>
</evidence>
<accession>A0A167KXF4</accession>
<dbReference type="Pfam" id="PF01063">
    <property type="entry name" value="Aminotran_4"/>
    <property type="match status" value="1"/>
</dbReference>
<keyword evidence="13" id="KW-1185">Reference proteome</keyword>
<dbReference type="CDD" id="cd01557">
    <property type="entry name" value="BCAT_beta_family"/>
    <property type="match status" value="1"/>
</dbReference>
<evidence type="ECO:0000256" key="1">
    <source>
        <dbReference type="ARBA" id="ARBA00001933"/>
    </source>
</evidence>
<organism evidence="12 13">
    <name type="scientific">Calocera viscosa (strain TUFC12733)</name>
    <dbReference type="NCBI Taxonomy" id="1330018"/>
    <lineage>
        <taxon>Eukaryota</taxon>
        <taxon>Fungi</taxon>
        <taxon>Dikarya</taxon>
        <taxon>Basidiomycota</taxon>
        <taxon>Agaricomycotina</taxon>
        <taxon>Dacrymycetes</taxon>
        <taxon>Dacrymycetales</taxon>
        <taxon>Dacrymycetaceae</taxon>
        <taxon>Calocera</taxon>
    </lineage>
</organism>
<evidence type="ECO:0000256" key="6">
    <source>
        <dbReference type="ARBA" id="ARBA00022898"/>
    </source>
</evidence>
<dbReference type="InterPro" id="IPR033939">
    <property type="entry name" value="BCAT_family"/>
</dbReference>
<dbReference type="OrthoDB" id="1732691at2759"/>
<name>A0A167KXF4_CALVF</name>
<evidence type="ECO:0000256" key="10">
    <source>
        <dbReference type="RuleBase" id="RU004516"/>
    </source>
</evidence>
<keyword evidence="5 11" id="KW-0808">Transferase</keyword>
<dbReference type="GO" id="GO:0052656">
    <property type="term" value="F:L-isoleucine-2-oxoglutarate transaminase activity"/>
    <property type="evidence" value="ECO:0007669"/>
    <property type="project" value="RHEA"/>
</dbReference>
<protein>
    <recommendedName>
        <fullName evidence="11">Branched-chain-amino-acid aminotransferase</fullName>
        <ecNumber evidence="11">2.6.1.42</ecNumber>
    </recommendedName>
</protein>
<reference evidence="12 13" key="1">
    <citation type="journal article" date="2016" name="Mol. Biol. Evol.">
        <title>Comparative Genomics of Early-Diverging Mushroom-Forming Fungi Provides Insights into the Origins of Lignocellulose Decay Capabilities.</title>
        <authorList>
            <person name="Nagy L.G."/>
            <person name="Riley R."/>
            <person name="Tritt A."/>
            <person name="Adam C."/>
            <person name="Daum C."/>
            <person name="Floudas D."/>
            <person name="Sun H."/>
            <person name="Yadav J.S."/>
            <person name="Pangilinan J."/>
            <person name="Larsson K.H."/>
            <person name="Matsuura K."/>
            <person name="Barry K."/>
            <person name="Labutti K."/>
            <person name="Kuo R."/>
            <person name="Ohm R.A."/>
            <person name="Bhattacharya S.S."/>
            <person name="Shirouzu T."/>
            <person name="Yoshinaga Y."/>
            <person name="Martin F.M."/>
            <person name="Grigoriev I.V."/>
            <person name="Hibbett D.S."/>
        </authorList>
    </citation>
    <scope>NUCLEOTIDE SEQUENCE [LARGE SCALE GENOMIC DNA]</scope>
    <source>
        <strain evidence="12 13">TUFC12733</strain>
    </source>
</reference>
<keyword evidence="4 11" id="KW-0028">Amino-acid biosynthesis</keyword>
<dbReference type="STRING" id="1330018.A0A167KXF4"/>
<dbReference type="Gene3D" id="3.30.470.10">
    <property type="match status" value="1"/>
</dbReference>
<dbReference type="AlphaFoldDB" id="A0A167KXF4"/>
<feature type="modified residue" description="N6-(pyridoxal phosphate)lysine" evidence="8">
    <location>
        <position position="258"/>
    </location>
</feature>
<dbReference type="Gene3D" id="3.20.10.10">
    <property type="entry name" value="D-amino Acid Aminotransferase, subunit A, domain 2"/>
    <property type="match status" value="1"/>
</dbReference>
<dbReference type="InterPro" id="IPR043131">
    <property type="entry name" value="BCAT-like_N"/>
</dbReference>
<dbReference type="EC" id="2.6.1.42" evidence="11"/>
<evidence type="ECO:0000256" key="4">
    <source>
        <dbReference type="ARBA" id="ARBA00022605"/>
    </source>
</evidence>
<dbReference type="InterPro" id="IPR036038">
    <property type="entry name" value="Aminotransferase-like"/>
</dbReference>
<comment type="cofactor">
    <cofactor evidence="1 10">
        <name>pyridoxal 5'-phosphate</name>
        <dbReference type="ChEBI" id="CHEBI:597326"/>
    </cofactor>
</comment>
<evidence type="ECO:0000313" key="13">
    <source>
        <dbReference type="Proteomes" id="UP000076738"/>
    </source>
</evidence>
<dbReference type="InterPro" id="IPR018300">
    <property type="entry name" value="Aminotrans_IV_CS"/>
</dbReference>
<dbReference type="Proteomes" id="UP000076738">
    <property type="component" value="Unassembled WGS sequence"/>
</dbReference>
<dbReference type="FunFam" id="3.30.470.10:FF:000005">
    <property type="entry name" value="Branched-chain-amino-acid aminotransferase"/>
    <property type="match status" value="1"/>
</dbReference>
<evidence type="ECO:0000256" key="5">
    <source>
        <dbReference type="ARBA" id="ARBA00022679"/>
    </source>
</evidence>
<dbReference type="InterPro" id="IPR005786">
    <property type="entry name" value="B_amino_transII"/>
</dbReference>
<dbReference type="PANTHER" id="PTHR11825">
    <property type="entry name" value="SUBGROUP IIII AMINOTRANSFERASE"/>
    <property type="match status" value="1"/>
</dbReference>
<evidence type="ECO:0000256" key="2">
    <source>
        <dbReference type="ARBA" id="ARBA00009320"/>
    </source>
</evidence>
<dbReference type="SUPFAM" id="SSF56752">
    <property type="entry name" value="D-aminoacid aminotransferase-like PLP-dependent enzymes"/>
    <property type="match status" value="1"/>
</dbReference>
<sequence>MQSSMSRALRCVSRRAGVAVHTQATRRTLSFSTPSSASAVILNSTRRQYATSAPDPATLPGLDASKLKVTLNEKRSTPPPSSELKFGSTFTDHMLTVKWTSETGWGDPQIQPFGDLPMHPGAMVLHYALTAFEGMKAYGDPSGRVTLFRPDKNMERLNRSVARVTLPTFDGGELIKLIKELVKLDAHWIPTEPGHSLYVRPIMLGTQPTLYVGPTNEALLYVVCSPVGPYYKTAIKPVALLGTDKYIRAAPGGTGGYKVAVNYAPAVVPQMEAEAAGYDQNLWLFGPEYQLTEVGSMNLFLVLRTKDGATELVTPALGDLILPGVTRDSILAIARGHASGKAPIDGLPKDLVVSERKIDMAEVKQAASEGRLLEVFGAGTAAIVSPVDRIGWEGKDIMIPCGEDGAGPVTKTMLREIVGRQYGRIPSEWCVVVKEGEA</sequence>
<evidence type="ECO:0000256" key="9">
    <source>
        <dbReference type="RuleBase" id="RU004106"/>
    </source>
</evidence>
<dbReference type="GO" id="GO:0052655">
    <property type="term" value="F:L-valine-2-oxoglutarate transaminase activity"/>
    <property type="evidence" value="ECO:0007669"/>
    <property type="project" value="RHEA"/>
</dbReference>
<comment type="similarity">
    <text evidence="2 9">Belongs to the class-IV pyridoxal-phosphate-dependent aminotransferase family.</text>
</comment>
<dbReference type="PROSITE" id="PS00770">
    <property type="entry name" value="AA_TRANSFER_CLASS_4"/>
    <property type="match status" value="1"/>
</dbReference>
<dbReference type="GO" id="GO:0052654">
    <property type="term" value="F:L-leucine-2-oxoglutarate transaminase activity"/>
    <property type="evidence" value="ECO:0007669"/>
    <property type="project" value="RHEA"/>
</dbReference>
<gene>
    <name evidence="12" type="ORF">CALVIDRAFT_516322</name>
</gene>
<dbReference type="PIRSF" id="PIRSF006468">
    <property type="entry name" value="BCAT1"/>
    <property type="match status" value="1"/>
</dbReference>
<dbReference type="InterPro" id="IPR043132">
    <property type="entry name" value="BCAT-like_C"/>
</dbReference>
<evidence type="ECO:0000256" key="8">
    <source>
        <dbReference type="PIRSR" id="PIRSR006468-1"/>
    </source>
</evidence>
<dbReference type="EMBL" id="KV417290">
    <property type="protein sequence ID" value="KZO95114.1"/>
    <property type="molecule type" value="Genomic_DNA"/>
</dbReference>
<evidence type="ECO:0000256" key="11">
    <source>
        <dbReference type="RuleBase" id="RU004517"/>
    </source>
</evidence>
<dbReference type="GO" id="GO:0005739">
    <property type="term" value="C:mitochondrion"/>
    <property type="evidence" value="ECO:0007669"/>
    <property type="project" value="TreeGrafter"/>
</dbReference>
<evidence type="ECO:0000256" key="7">
    <source>
        <dbReference type="ARBA" id="ARBA00023304"/>
    </source>
</evidence>
<dbReference type="InterPro" id="IPR001544">
    <property type="entry name" value="Aminotrans_IV"/>
</dbReference>
<comment type="catalytic activity">
    <reaction evidence="11">
        <text>L-leucine + 2-oxoglutarate = 4-methyl-2-oxopentanoate + L-glutamate</text>
        <dbReference type="Rhea" id="RHEA:18321"/>
        <dbReference type="ChEBI" id="CHEBI:16810"/>
        <dbReference type="ChEBI" id="CHEBI:17865"/>
        <dbReference type="ChEBI" id="CHEBI:29985"/>
        <dbReference type="ChEBI" id="CHEBI:57427"/>
        <dbReference type="EC" id="2.6.1.42"/>
    </reaction>
</comment>
<comment type="catalytic activity">
    <reaction evidence="11">
        <text>L-isoleucine + 2-oxoglutarate = (S)-3-methyl-2-oxopentanoate + L-glutamate</text>
        <dbReference type="Rhea" id="RHEA:24801"/>
        <dbReference type="ChEBI" id="CHEBI:16810"/>
        <dbReference type="ChEBI" id="CHEBI:29985"/>
        <dbReference type="ChEBI" id="CHEBI:35146"/>
        <dbReference type="ChEBI" id="CHEBI:58045"/>
        <dbReference type="EC" id="2.6.1.42"/>
    </reaction>
</comment>
<proteinExistence type="inferred from homology"/>